<dbReference type="RefSeq" id="WP_044163016.1">
    <property type="nucleotide sequence ID" value="NZ_JACIER010000016.1"/>
</dbReference>
<proteinExistence type="predicted"/>
<accession>A0A840D822</accession>
<comment type="caution">
    <text evidence="5">The sequence shown here is derived from an EMBL/GenBank/DDBJ whole genome shotgun (WGS) entry which is preliminary data.</text>
</comment>
<evidence type="ECO:0000256" key="2">
    <source>
        <dbReference type="ARBA" id="ARBA00023125"/>
    </source>
</evidence>
<evidence type="ECO:0000313" key="6">
    <source>
        <dbReference type="Proteomes" id="UP000560658"/>
    </source>
</evidence>
<keyword evidence="3" id="KW-0804">Transcription</keyword>
<dbReference type="Gene3D" id="1.10.10.10">
    <property type="entry name" value="Winged helix-like DNA-binding domain superfamily/Winged helix DNA-binding domain"/>
    <property type="match status" value="1"/>
</dbReference>
<dbReference type="AlphaFoldDB" id="A0A840D822"/>
<protein>
    <submittedName>
        <fullName evidence="5">DNA-binding HxlR family transcriptional regulator</fullName>
    </submittedName>
</protein>
<dbReference type="Pfam" id="PF01638">
    <property type="entry name" value="HxlR"/>
    <property type="match status" value="1"/>
</dbReference>
<gene>
    <name evidence="5" type="ORF">GGR06_003429</name>
</gene>
<evidence type="ECO:0000313" key="5">
    <source>
        <dbReference type="EMBL" id="MBB4045614.1"/>
    </source>
</evidence>
<keyword evidence="2 5" id="KW-0238">DNA-binding</keyword>
<dbReference type="InterPro" id="IPR036388">
    <property type="entry name" value="WH-like_DNA-bd_sf"/>
</dbReference>
<dbReference type="InterPro" id="IPR002577">
    <property type="entry name" value="HTH_HxlR"/>
</dbReference>
<dbReference type="GO" id="GO:0003677">
    <property type="term" value="F:DNA binding"/>
    <property type="evidence" value="ECO:0007669"/>
    <property type="project" value="UniProtKB-KW"/>
</dbReference>
<dbReference type="EMBL" id="JACIER010000016">
    <property type="protein sequence ID" value="MBB4045614.1"/>
    <property type="molecule type" value="Genomic_DNA"/>
</dbReference>
<dbReference type="PANTHER" id="PTHR33204:SF39">
    <property type="entry name" value="TRANSCRIPTIONAL REGULATORY PROTEIN"/>
    <property type="match status" value="1"/>
</dbReference>
<organism evidence="5 6">
    <name type="scientific">Bacteroides reticulotermitis</name>
    <dbReference type="NCBI Taxonomy" id="1133319"/>
    <lineage>
        <taxon>Bacteria</taxon>
        <taxon>Pseudomonadati</taxon>
        <taxon>Bacteroidota</taxon>
        <taxon>Bacteroidia</taxon>
        <taxon>Bacteroidales</taxon>
        <taxon>Bacteroidaceae</taxon>
        <taxon>Bacteroides</taxon>
    </lineage>
</organism>
<dbReference type="InterPro" id="IPR036390">
    <property type="entry name" value="WH_DNA-bd_sf"/>
</dbReference>
<dbReference type="PROSITE" id="PS51118">
    <property type="entry name" value="HTH_HXLR"/>
    <property type="match status" value="1"/>
</dbReference>
<keyword evidence="6" id="KW-1185">Reference proteome</keyword>
<evidence type="ECO:0000259" key="4">
    <source>
        <dbReference type="PROSITE" id="PS51118"/>
    </source>
</evidence>
<dbReference type="SUPFAM" id="SSF46785">
    <property type="entry name" value="Winged helix' DNA-binding domain"/>
    <property type="match status" value="1"/>
</dbReference>
<feature type="domain" description="HTH hxlR-type" evidence="4">
    <location>
        <begin position="11"/>
        <end position="110"/>
    </location>
</feature>
<dbReference type="Proteomes" id="UP000560658">
    <property type="component" value="Unassembled WGS sequence"/>
</dbReference>
<reference evidence="5" key="1">
    <citation type="submission" date="2020-08" db="EMBL/GenBank/DDBJ databases">
        <title>Genomic Encyclopedia of Type Strains, Phase IV (KMG-IV): sequencing the most valuable type-strain genomes for metagenomic binning, comparative biology and taxonomic classification.</title>
        <authorList>
            <person name="Goeker M."/>
        </authorList>
    </citation>
    <scope>NUCLEOTIDE SEQUENCE [LARGE SCALE GENOMIC DNA]</scope>
    <source>
        <strain evidence="5">DSM 105720</strain>
    </source>
</reference>
<name>A0A840D822_9BACE</name>
<keyword evidence="1" id="KW-0805">Transcription regulation</keyword>
<sequence length="120" mass="13605">MRTNNLSKGVCPVRSVLDGIGGKWSILILDILGEKGTMRFGEINKVLGDISQKMLTSTLRLLEADGIVSRKMYAEIPPRVEYELTELGRDLLPNIRNLIAWGHKNIEVIQRNRESFKKNI</sequence>
<evidence type="ECO:0000256" key="1">
    <source>
        <dbReference type="ARBA" id="ARBA00023015"/>
    </source>
</evidence>
<dbReference type="PANTHER" id="PTHR33204">
    <property type="entry name" value="TRANSCRIPTIONAL REGULATOR, MARR FAMILY"/>
    <property type="match status" value="1"/>
</dbReference>
<evidence type="ECO:0000256" key="3">
    <source>
        <dbReference type="ARBA" id="ARBA00023163"/>
    </source>
</evidence>